<keyword evidence="1" id="KW-0805">Transcription regulation</keyword>
<dbReference type="SUPFAM" id="SSF52317">
    <property type="entry name" value="Class I glutamine amidotransferase-like"/>
    <property type="match status" value="1"/>
</dbReference>
<dbReference type="InterPro" id="IPR018062">
    <property type="entry name" value="HTH_AraC-typ_CS"/>
</dbReference>
<sequence>MLKSVAVITLDRVGIFELGLLGEIFGLDRSERGTGVPRFDFTVVTPVPGPVRTGPGFTIDVTHGLEAAADADLVVMAPFGTTDAREMPEAVLELLRDTMRRGAWVMSVCSGAFALAEAGILKGRKATTHWRYSAELAASYPEVSVDEDVLYVQDGTVITSAGTAAGIDAALHLIRQELGAKAAAAIARDMVVPPHRDGGQAQYVDRPMPITGCDTLEEVLVWINSHLEEEHSVTALAARAHMSERTFARRFKSETGTTPSAWINAQRVLQAQELLEDSGLTIEEVARAVGFGQAVLLRHHFNREVGISPAAYRRAFRGAAAPGTAGAGTGAAHTGSISGV</sequence>
<dbReference type="Pfam" id="PF01965">
    <property type="entry name" value="DJ-1_PfpI"/>
    <property type="match status" value="1"/>
</dbReference>
<comment type="caution">
    <text evidence="5">The sequence shown here is derived from an EMBL/GenBank/DDBJ whole genome shotgun (WGS) entry which is preliminary data.</text>
</comment>
<evidence type="ECO:0000256" key="2">
    <source>
        <dbReference type="ARBA" id="ARBA00023125"/>
    </source>
</evidence>
<keyword evidence="6" id="KW-1185">Reference proteome</keyword>
<dbReference type="InterPro" id="IPR009057">
    <property type="entry name" value="Homeodomain-like_sf"/>
</dbReference>
<dbReference type="InterPro" id="IPR052158">
    <property type="entry name" value="INH-QAR"/>
</dbReference>
<reference evidence="5 6" key="1">
    <citation type="submission" date="2020-08" db="EMBL/GenBank/DDBJ databases">
        <title>A Genomic Blueprint of the Chicken Gut Microbiome.</title>
        <authorList>
            <person name="Gilroy R."/>
            <person name="Ravi A."/>
            <person name="Getino M."/>
            <person name="Pursley I."/>
            <person name="Horton D.L."/>
            <person name="Alikhan N.-F."/>
            <person name="Baker D."/>
            <person name="Gharbi K."/>
            <person name="Hall N."/>
            <person name="Watson M."/>
            <person name="Adriaenssens E.M."/>
            <person name="Foster-Nyarko E."/>
            <person name="Jarju S."/>
            <person name="Secka A."/>
            <person name="Antonio M."/>
            <person name="Oren A."/>
            <person name="Chaudhuri R."/>
            <person name="La Ragione R.M."/>
            <person name="Hildebrand F."/>
            <person name="Pallen M.J."/>
        </authorList>
    </citation>
    <scope>NUCLEOTIDE SEQUENCE [LARGE SCALE GENOMIC DNA]</scope>
    <source>
        <strain evidence="5 6">Sa2CUA1</strain>
    </source>
</reference>
<evidence type="ECO:0000259" key="4">
    <source>
        <dbReference type="PROSITE" id="PS01124"/>
    </source>
</evidence>
<dbReference type="Proteomes" id="UP000609874">
    <property type="component" value="Unassembled WGS sequence"/>
</dbReference>
<dbReference type="Gene3D" id="3.40.50.880">
    <property type="match status" value="1"/>
</dbReference>
<dbReference type="SUPFAM" id="SSF46689">
    <property type="entry name" value="Homeodomain-like"/>
    <property type="match status" value="2"/>
</dbReference>
<dbReference type="PANTHER" id="PTHR43130">
    <property type="entry name" value="ARAC-FAMILY TRANSCRIPTIONAL REGULATOR"/>
    <property type="match status" value="1"/>
</dbReference>
<dbReference type="Pfam" id="PF12833">
    <property type="entry name" value="HTH_18"/>
    <property type="match status" value="1"/>
</dbReference>
<gene>
    <name evidence="5" type="ORF">H9639_09110</name>
</gene>
<keyword evidence="2" id="KW-0238">DNA-binding</keyword>
<dbReference type="EMBL" id="JACSQD010000003">
    <property type="protein sequence ID" value="MBD7995453.1"/>
    <property type="molecule type" value="Genomic_DNA"/>
</dbReference>
<evidence type="ECO:0000313" key="5">
    <source>
        <dbReference type="EMBL" id="MBD7995453.1"/>
    </source>
</evidence>
<name>A0ABR8USE5_9MICC</name>
<keyword evidence="3" id="KW-0804">Transcription</keyword>
<dbReference type="InterPro" id="IPR002818">
    <property type="entry name" value="DJ-1/PfpI"/>
</dbReference>
<proteinExistence type="predicted"/>
<dbReference type="RefSeq" id="WP_191807755.1">
    <property type="nucleotide sequence ID" value="NZ_JACSQD010000003.1"/>
</dbReference>
<organism evidence="5 6">
    <name type="scientific">Arthrobacter gallicola</name>
    <dbReference type="NCBI Taxonomy" id="2762225"/>
    <lineage>
        <taxon>Bacteria</taxon>
        <taxon>Bacillati</taxon>
        <taxon>Actinomycetota</taxon>
        <taxon>Actinomycetes</taxon>
        <taxon>Micrococcales</taxon>
        <taxon>Micrococcaceae</taxon>
        <taxon>Arthrobacter</taxon>
    </lineage>
</organism>
<dbReference type="SMART" id="SM00342">
    <property type="entry name" value="HTH_ARAC"/>
    <property type="match status" value="1"/>
</dbReference>
<evidence type="ECO:0000256" key="3">
    <source>
        <dbReference type="ARBA" id="ARBA00023163"/>
    </source>
</evidence>
<dbReference type="InterPro" id="IPR018060">
    <property type="entry name" value="HTH_AraC"/>
</dbReference>
<protein>
    <submittedName>
        <fullName evidence="5">Helix-turn-helix domain-containing protein</fullName>
    </submittedName>
</protein>
<feature type="domain" description="HTH araC/xylS-type" evidence="4">
    <location>
        <begin position="217"/>
        <end position="315"/>
    </location>
</feature>
<dbReference type="InterPro" id="IPR029062">
    <property type="entry name" value="Class_I_gatase-like"/>
</dbReference>
<evidence type="ECO:0000313" key="6">
    <source>
        <dbReference type="Proteomes" id="UP000609874"/>
    </source>
</evidence>
<dbReference type="PROSITE" id="PS01124">
    <property type="entry name" value="HTH_ARAC_FAMILY_2"/>
    <property type="match status" value="1"/>
</dbReference>
<dbReference type="Gene3D" id="1.10.10.60">
    <property type="entry name" value="Homeodomain-like"/>
    <property type="match status" value="1"/>
</dbReference>
<dbReference type="CDD" id="cd03137">
    <property type="entry name" value="GATase1_AraC_1"/>
    <property type="match status" value="1"/>
</dbReference>
<dbReference type="PANTHER" id="PTHR43130:SF3">
    <property type="entry name" value="HTH-TYPE TRANSCRIPTIONAL REGULATOR RV1931C"/>
    <property type="match status" value="1"/>
</dbReference>
<dbReference type="PROSITE" id="PS00041">
    <property type="entry name" value="HTH_ARAC_FAMILY_1"/>
    <property type="match status" value="1"/>
</dbReference>
<evidence type="ECO:0000256" key="1">
    <source>
        <dbReference type="ARBA" id="ARBA00023015"/>
    </source>
</evidence>
<accession>A0ABR8USE5</accession>